<dbReference type="STRING" id="411467.BACCAP_02061"/>
<name>A6NV26_9FIRM</name>
<dbReference type="EMBL" id="AAXG02000012">
    <property type="protein sequence ID" value="EDN00227.1"/>
    <property type="molecule type" value="Genomic_DNA"/>
</dbReference>
<dbReference type="Proteomes" id="UP000003639">
    <property type="component" value="Unassembled WGS sequence"/>
</dbReference>
<evidence type="ECO:0000313" key="1">
    <source>
        <dbReference type="EMBL" id="EDN00227.1"/>
    </source>
</evidence>
<accession>A6NV26</accession>
<keyword evidence="2" id="KW-1185">Reference proteome</keyword>
<evidence type="ECO:0000313" key="2">
    <source>
        <dbReference type="Proteomes" id="UP000003639"/>
    </source>
</evidence>
<organism evidence="1 2">
    <name type="scientific">Pseudoflavonifractor capillosus ATCC 29799</name>
    <dbReference type="NCBI Taxonomy" id="411467"/>
    <lineage>
        <taxon>Bacteria</taxon>
        <taxon>Bacillati</taxon>
        <taxon>Bacillota</taxon>
        <taxon>Clostridia</taxon>
        <taxon>Eubacteriales</taxon>
        <taxon>Oscillospiraceae</taxon>
        <taxon>Pseudoflavonifractor</taxon>
    </lineage>
</organism>
<proteinExistence type="predicted"/>
<reference evidence="1 2" key="1">
    <citation type="submission" date="2007-04" db="EMBL/GenBank/DDBJ databases">
        <authorList>
            <person name="Fulton L."/>
            <person name="Clifton S."/>
            <person name="Fulton B."/>
            <person name="Xu J."/>
            <person name="Minx P."/>
            <person name="Pepin K.H."/>
            <person name="Johnson M."/>
            <person name="Thiruvilangam P."/>
            <person name="Bhonagiri V."/>
            <person name="Nash W.E."/>
            <person name="Mardis E.R."/>
            <person name="Wilson R.K."/>
        </authorList>
    </citation>
    <scope>NUCLEOTIDE SEQUENCE [LARGE SCALE GENOMIC DNA]</scope>
    <source>
        <strain evidence="1 2">ATCC 29799</strain>
    </source>
</reference>
<comment type="caution">
    <text evidence="1">The sequence shown here is derived from an EMBL/GenBank/DDBJ whole genome shotgun (WGS) entry which is preliminary data.</text>
</comment>
<gene>
    <name evidence="1" type="ORF">BACCAP_02061</name>
</gene>
<reference evidence="1 2" key="2">
    <citation type="submission" date="2007-06" db="EMBL/GenBank/DDBJ databases">
        <title>Draft genome sequence of Pseudoflavonifractor capillosus ATCC 29799.</title>
        <authorList>
            <person name="Sudarsanam P."/>
            <person name="Ley R."/>
            <person name="Guruge J."/>
            <person name="Turnbaugh P.J."/>
            <person name="Mahowald M."/>
            <person name="Liep D."/>
            <person name="Gordon J."/>
        </authorList>
    </citation>
    <scope>NUCLEOTIDE SEQUENCE [LARGE SCALE GENOMIC DNA]</scope>
    <source>
        <strain evidence="1 2">ATCC 29799</strain>
    </source>
</reference>
<sequence length="165" mass="19775">MEKTYYVCSHMSDSSHLPKDNYEEMFTLSVFFPFPKKIKIPFVIVVEDETNDAYEFFTKTAFEMHNNDNSLPTWLFTLPNSTLKMDRSCDGVDVFHISEMQPSEVLELVNPFIKKQRYYNYAKKVIEHFFYIFRSKWVRLQEAEKRKKNANDIASSKLRDFLNRH</sequence>
<dbReference type="AlphaFoldDB" id="A6NV26"/>
<protein>
    <submittedName>
        <fullName evidence="1">Uncharacterized protein</fullName>
    </submittedName>
</protein>